<evidence type="ECO:0000313" key="2">
    <source>
        <dbReference type="Proteomes" id="UP000955338"/>
    </source>
</evidence>
<dbReference type="EMBL" id="CP022011">
    <property type="protein sequence ID" value="QDJ13975.1"/>
    <property type="molecule type" value="Genomic_DNA"/>
</dbReference>
<protein>
    <submittedName>
        <fullName evidence="1">Uncharacterized protein</fullName>
    </submittedName>
</protein>
<sequence length="93" mass="10938">MSDYSNIEGIDRLETVWEHATRLRTVMDAKVHWYTPKRGLNESDNFTLISLQNIGDYLDKQYPPAVFLMMIFVPQKGKWRNFIVLSFPERLGS</sequence>
<dbReference type="Proteomes" id="UP000955338">
    <property type="component" value="Chromosome"/>
</dbReference>
<keyword evidence="2" id="KW-1185">Reference proteome</keyword>
<organism evidence="1 2">
    <name type="scientific">Mergibacter septicus</name>
    <dbReference type="NCBI Taxonomy" id="221402"/>
    <lineage>
        <taxon>Bacteria</taxon>
        <taxon>Pseudomonadati</taxon>
        <taxon>Pseudomonadota</taxon>
        <taxon>Gammaproteobacteria</taxon>
        <taxon>Pasteurellales</taxon>
        <taxon>Pasteurellaceae</taxon>
        <taxon>Mergibacter</taxon>
    </lineage>
</organism>
<dbReference type="AlphaFoldDB" id="A0A8E3MEK8"/>
<dbReference type="RefSeq" id="WP_261919943.1">
    <property type="nucleotide sequence ID" value="NZ_CP022011.1"/>
</dbReference>
<proteinExistence type="predicted"/>
<evidence type="ECO:0000313" key="1">
    <source>
        <dbReference type="EMBL" id="QDJ13975.1"/>
    </source>
</evidence>
<gene>
    <name evidence="1" type="ORF">CEP48_00305</name>
</gene>
<reference evidence="1" key="1">
    <citation type="submission" date="2017-06" db="EMBL/GenBank/DDBJ databases">
        <title>Genome sequencing of pathogenic and non-pathogenic strains within Bisgaard taxon 40.</title>
        <authorList>
            <person name="Ladner J.T."/>
            <person name="Lovett S.P."/>
            <person name="Koroleva G."/>
            <person name="Lorch J.M."/>
        </authorList>
    </citation>
    <scope>NUCLEOTIDE SEQUENCE</scope>
    <source>
        <strain evidence="1">27576-1-I1</strain>
    </source>
</reference>
<accession>A0A8E3MEK8</accession>
<name>A0A8E3MEK8_9PAST</name>